<evidence type="ECO:0000256" key="2">
    <source>
        <dbReference type="ARBA" id="ARBA00022692"/>
    </source>
</evidence>
<feature type="domain" description="Cell envelope-related transcriptional attenuator" evidence="6">
    <location>
        <begin position="98"/>
        <end position="245"/>
    </location>
</feature>
<sequence length="350" mass="39526">MTNNTSQTRRVRRQRKRRLRKKRVFFVFVPLLVVFVTVIYATYLYVEAKSILSESHEDDGREKSDLRDKVVDPSEDNVTILIAGVDASDVRNNSNGARTDTLMLATLNKDEKSVRLLSIPRDSYVYIPEVGYKTKINHAHAFGGIPATIETVENLMDIPVDYYAKLNFEAFIDVVNALNGITVNVPYELYEQNSKDVAGAIHLQPGEQKLNGEEALALARTRKLDNDIERGKRQQKIIQAVVDKTTSIGSITKITDIMEAVGSNLTTNMKFDEMKSFVSYGLKGSSIDFKTMTLQGSDNWTNSGYYWQLDQTALMETKQKLKEHLELIDKTKDEAVQESSGETGTQNESY</sequence>
<dbReference type="InterPro" id="IPR050922">
    <property type="entry name" value="LytR/CpsA/Psr_CW_biosynth"/>
</dbReference>
<proteinExistence type="inferred from homology"/>
<feature type="transmembrane region" description="Helical" evidence="5">
    <location>
        <begin position="24"/>
        <end position="46"/>
    </location>
</feature>
<keyword evidence="4 5" id="KW-1133">Transmembrane helix</keyword>
<dbReference type="RefSeq" id="WP_142789909.1">
    <property type="nucleotide sequence ID" value="NZ_VJMZ01000001.1"/>
</dbReference>
<evidence type="ECO:0000256" key="4">
    <source>
        <dbReference type="ARBA" id="ARBA00022989"/>
    </source>
</evidence>
<evidence type="ECO:0000313" key="7">
    <source>
        <dbReference type="EMBL" id="TRM10629.1"/>
    </source>
</evidence>
<protein>
    <submittedName>
        <fullName evidence="7">LytR family transcriptional regulator</fullName>
    </submittedName>
</protein>
<name>A0A549YFF6_9BACI</name>
<evidence type="ECO:0000256" key="5">
    <source>
        <dbReference type="SAM" id="Phobius"/>
    </source>
</evidence>
<reference evidence="7 8" key="1">
    <citation type="submission" date="2019-07" db="EMBL/GenBank/DDBJ databases">
        <title>Genomic analysis of Lentibacillus sp. NKC851-2.</title>
        <authorList>
            <person name="Oh Y.J."/>
        </authorList>
    </citation>
    <scope>NUCLEOTIDE SEQUENCE [LARGE SCALE GENOMIC DNA]</scope>
    <source>
        <strain evidence="7 8">NKC851-2</strain>
    </source>
</reference>
<dbReference type="Gene3D" id="3.40.630.190">
    <property type="entry name" value="LCP protein"/>
    <property type="match status" value="1"/>
</dbReference>
<gene>
    <name evidence="7" type="ORF">FH966_02215</name>
</gene>
<evidence type="ECO:0000256" key="3">
    <source>
        <dbReference type="ARBA" id="ARBA00022968"/>
    </source>
</evidence>
<evidence type="ECO:0000313" key="8">
    <source>
        <dbReference type="Proteomes" id="UP000319280"/>
    </source>
</evidence>
<dbReference type="Pfam" id="PF03816">
    <property type="entry name" value="LytR_cpsA_psr"/>
    <property type="match status" value="1"/>
</dbReference>
<keyword evidence="5" id="KW-0472">Membrane</keyword>
<organism evidence="7 8">
    <name type="scientific">Lentibacillus cibarius</name>
    <dbReference type="NCBI Taxonomy" id="2583219"/>
    <lineage>
        <taxon>Bacteria</taxon>
        <taxon>Bacillati</taxon>
        <taxon>Bacillota</taxon>
        <taxon>Bacilli</taxon>
        <taxon>Bacillales</taxon>
        <taxon>Bacillaceae</taxon>
        <taxon>Lentibacillus</taxon>
    </lineage>
</organism>
<keyword evidence="2 5" id="KW-0812">Transmembrane</keyword>
<dbReference type="PANTHER" id="PTHR33392">
    <property type="entry name" value="POLYISOPRENYL-TEICHOIC ACID--PEPTIDOGLYCAN TEICHOIC ACID TRANSFERASE TAGU"/>
    <property type="match status" value="1"/>
</dbReference>
<dbReference type="InterPro" id="IPR004474">
    <property type="entry name" value="LytR_CpsA_psr"/>
</dbReference>
<dbReference type="EMBL" id="VJMZ01000001">
    <property type="protein sequence ID" value="TRM10629.1"/>
    <property type="molecule type" value="Genomic_DNA"/>
</dbReference>
<accession>A0A549YFF6</accession>
<dbReference type="AlphaFoldDB" id="A0A549YFF6"/>
<dbReference type="GO" id="GO:0071555">
    <property type="term" value="P:cell wall organization"/>
    <property type="evidence" value="ECO:0007669"/>
    <property type="project" value="UniProtKB-KW"/>
</dbReference>
<evidence type="ECO:0000256" key="1">
    <source>
        <dbReference type="ARBA" id="ARBA00006068"/>
    </source>
</evidence>
<dbReference type="NCBIfam" id="TIGR00350">
    <property type="entry name" value="lytR_cpsA_psr"/>
    <property type="match status" value="1"/>
</dbReference>
<evidence type="ECO:0000259" key="6">
    <source>
        <dbReference type="Pfam" id="PF03816"/>
    </source>
</evidence>
<dbReference type="Proteomes" id="UP000319280">
    <property type="component" value="Unassembled WGS sequence"/>
</dbReference>
<comment type="caution">
    <text evidence="7">The sequence shown here is derived from an EMBL/GenBank/DDBJ whole genome shotgun (WGS) entry which is preliminary data.</text>
</comment>
<dbReference type="PANTHER" id="PTHR33392:SF3">
    <property type="entry name" value="POLYISOPRENYL-TEICHOIC ACID--PEPTIDOGLYCAN TEICHOIC ACID TRANSFERASE TAGT"/>
    <property type="match status" value="1"/>
</dbReference>
<keyword evidence="3" id="KW-0735">Signal-anchor</keyword>
<keyword evidence="8" id="KW-1185">Reference proteome</keyword>
<comment type="similarity">
    <text evidence="1">Belongs to the LytR/CpsA/Psr (LCP) family.</text>
</comment>